<proteinExistence type="inferred from homology"/>
<sequence>MTSRRNFLQTATGAGFAAAALAAFPPSIRRALAIPANNATGTIKDVEHVIILMQENRSFDHYFGTLKGVRGFGDRFPIPLANGRKVWQQQRANGAVLTPFHIDGTSHNAQRASGTPHSWDDSQRAWDGGRMAQWPTHKNDISMGYFKEREVPFQFALANAFTLCDAYHCSMHTGTDANRAFHLTGTNGAVPTNTAFVNNEWDWIDGLPANVNTGYTWTTYAERLERAGVSWISYQNMPDEWGDNMLGAFRAFRQANVNSGYPVSSGGEPGVPYANTGQALPYKAYDPATDNAANPLYKGIANTLPGTAPENYLDAFKRDIREGRLPQVCWMNAPSIYCEHPGPSSPVQGAWFLQEVLDALTAVPEVWSKTVLLVNFDENDGYFDHVPSPSAPSRDAGGNLAGKTTLADADMTFEYFTHASPAGSTTQPATKDGRVYGPGPRVPMYVISPWSRGGWVNSQVFDHTSVLRFLEARFGVAEPNISPFRRAVCGDLTSAFNFKTPNTEALPTLAGRATRAAADQLRTAQEALPQMPLPTDMQLPLQASGTRPSRALPYELHTSARCAAAGTVELLFANGGTQGAVFHVYDRYHLDRLPRRYMVEAGKTLSDTWNALQDNLGMYDLWVLGPNGYHRHFKGDTNRIADSGTLPEIRVCYDIANGEVYAEFLNTGAQACAFTVTPQAYRQDAPVALEVAGGGKASRHWTLAASGRWYDFAVTCSSDPAFYRRFAGRVETGAHTVSDPAMGVADA</sequence>
<evidence type="ECO:0000313" key="6">
    <source>
        <dbReference type="EMBL" id="OMG92236.1"/>
    </source>
</evidence>
<feature type="domain" description="Bacterial phospholipase C C-terminal" evidence="5">
    <location>
        <begin position="548"/>
        <end position="636"/>
    </location>
</feature>
<dbReference type="InterPro" id="IPR007312">
    <property type="entry name" value="Phosphoesterase"/>
</dbReference>
<organism evidence="6 7">
    <name type="scientific">Alcaligenes xylosoxydans xylosoxydans</name>
    <name type="common">Achromobacter xylosoxidans</name>
    <dbReference type="NCBI Taxonomy" id="85698"/>
    <lineage>
        <taxon>Bacteria</taxon>
        <taxon>Pseudomonadati</taxon>
        <taxon>Pseudomonadota</taxon>
        <taxon>Betaproteobacteria</taxon>
        <taxon>Burkholderiales</taxon>
        <taxon>Alcaligenaceae</taxon>
        <taxon>Achromobacter</taxon>
    </lineage>
</organism>
<dbReference type="AlphaFoldDB" id="A0A1R1JYH6"/>
<accession>A0A1R1JYH6</accession>
<reference evidence="6 7" key="1">
    <citation type="submission" date="2016-09" db="EMBL/GenBank/DDBJ databases">
        <title>Phylogenomics of Achromobacter.</title>
        <authorList>
            <person name="Jeukens J."/>
            <person name="Freschi L."/>
            <person name="Vincent A.T."/>
            <person name="Emond-Rheault J.-G."/>
            <person name="Kukavica-Ibrulj I."/>
            <person name="Charette S.J."/>
            <person name="Levesque R.C."/>
        </authorList>
    </citation>
    <scope>NUCLEOTIDE SEQUENCE [LARGE SCALE GENOMIC DNA]</scope>
    <source>
        <strain evidence="6 7">AUS488</strain>
    </source>
</reference>
<protein>
    <recommendedName>
        <fullName evidence="2">phospholipase C</fullName>
        <ecNumber evidence="2">3.1.4.3</ecNumber>
    </recommendedName>
</protein>
<dbReference type="OrthoDB" id="980947at2"/>
<keyword evidence="4" id="KW-0732">Signal</keyword>
<comment type="caution">
    <text evidence="6">The sequence shown here is derived from an EMBL/GenBank/DDBJ whole genome shotgun (WGS) entry which is preliminary data.</text>
</comment>
<name>A0A1R1JYH6_ALCXX</name>
<dbReference type="EMBL" id="MJMN01000002">
    <property type="protein sequence ID" value="OMG92236.1"/>
    <property type="molecule type" value="Genomic_DNA"/>
</dbReference>
<feature type="chain" id="PRO_5012706501" description="phospholipase C" evidence="4">
    <location>
        <begin position="23"/>
        <end position="747"/>
    </location>
</feature>
<evidence type="ECO:0000256" key="4">
    <source>
        <dbReference type="SAM" id="SignalP"/>
    </source>
</evidence>
<evidence type="ECO:0000256" key="1">
    <source>
        <dbReference type="ARBA" id="ARBA00009717"/>
    </source>
</evidence>
<evidence type="ECO:0000256" key="2">
    <source>
        <dbReference type="ARBA" id="ARBA00012018"/>
    </source>
</evidence>
<dbReference type="NCBIfam" id="TIGR03396">
    <property type="entry name" value="PC_PLC"/>
    <property type="match status" value="1"/>
</dbReference>
<comment type="similarity">
    <text evidence="1">Belongs to the bacterial phospholipase C family.</text>
</comment>
<dbReference type="EC" id="3.1.4.3" evidence="2"/>
<dbReference type="PANTHER" id="PTHR31956:SF1">
    <property type="entry name" value="NON-SPECIFIC PHOSPHOLIPASE C1"/>
    <property type="match status" value="1"/>
</dbReference>
<dbReference type="InterPro" id="IPR017767">
    <property type="entry name" value="PC-PLC"/>
</dbReference>
<dbReference type="InterPro" id="IPR008475">
    <property type="entry name" value="PLipase_C_C"/>
</dbReference>
<feature type="signal peptide" evidence="4">
    <location>
        <begin position="1"/>
        <end position="22"/>
    </location>
</feature>
<dbReference type="Proteomes" id="UP000187251">
    <property type="component" value="Unassembled WGS sequence"/>
</dbReference>
<feature type="domain" description="Bacterial phospholipase C C-terminal" evidence="5">
    <location>
        <begin position="647"/>
        <end position="729"/>
    </location>
</feature>
<dbReference type="InterPro" id="IPR006311">
    <property type="entry name" value="TAT_signal"/>
</dbReference>
<dbReference type="Pfam" id="PF04185">
    <property type="entry name" value="Phosphoesterase"/>
    <property type="match status" value="1"/>
</dbReference>
<evidence type="ECO:0000313" key="7">
    <source>
        <dbReference type="Proteomes" id="UP000187251"/>
    </source>
</evidence>
<dbReference type="RefSeq" id="WP_076408966.1">
    <property type="nucleotide sequence ID" value="NZ_AP028040.1"/>
</dbReference>
<dbReference type="InterPro" id="IPR017850">
    <property type="entry name" value="Alkaline_phosphatase_core_sf"/>
</dbReference>
<dbReference type="GO" id="GO:0016042">
    <property type="term" value="P:lipid catabolic process"/>
    <property type="evidence" value="ECO:0007669"/>
    <property type="project" value="InterPro"/>
</dbReference>
<dbReference type="PROSITE" id="PS51318">
    <property type="entry name" value="TAT"/>
    <property type="match status" value="1"/>
</dbReference>
<dbReference type="GO" id="GO:0034480">
    <property type="term" value="F:phosphatidylcholine phospholipase C activity"/>
    <property type="evidence" value="ECO:0007669"/>
    <property type="project" value="UniProtKB-EC"/>
</dbReference>
<evidence type="ECO:0000256" key="3">
    <source>
        <dbReference type="ARBA" id="ARBA00022801"/>
    </source>
</evidence>
<evidence type="ECO:0000259" key="5">
    <source>
        <dbReference type="Pfam" id="PF05506"/>
    </source>
</evidence>
<keyword evidence="3" id="KW-0378">Hydrolase</keyword>
<dbReference type="Pfam" id="PF05506">
    <property type="entry name" value="PLipase_C_C"/>
    <property type="match status" value="2"/>
</dbReference>
<gene>
    <name evidence="6" type="ORF">BIZ92_05880</name>
</gene>
<dbReference type="Gene3D" id="3.40.720.10">
    <property type="entry name" value="Alkaline Phosphatase, subunit A"/>
    <property type="match status" value="2"/>
</dbReference>
<dbReference type="PANTHER" id="PTHR31956">
    <property type="entry name" value="NON-SPECIFIC PHOSPHOLIPASE C4-RELATED"/>
    <property type="match status" value="1"/>
</dbReference>